<protein>
    <recommendedName>
        <fullName evidence="3">SAV-6107-like HEPN domain-containing protein</fullName>
    </recommendedName>
</protein>
<evidence type="ECO:0008006" key="3">
    <source>
        <dbReference type="Google" id="ProtNLM"/>
    </source>
</evidence>
<name>A0ABZ1V9N3_9ACTN</name>
<reference evidence="1" key="1">
    <citation type="submission" date="2022-10" db="EMBL/GenBank/DDBJ databases">
        <title>The complete genomes of actinobacterial strains from the NBC collection.</title>
        <authorList>
            <person name="Joergensen T.S."/>
            <person name="Alvarez Arevalo M."/>
            <person name="Sterndorff E.B."/>
            <person name="Faurdal D."/>
            <person name="Vuksanovic O."/>
            <person name="Mourched A.-S."/>
            <person name="Charusanti P."/>
            <person name="Shaw S."/>
            <person name="Blin K."/>
            <person name="Weber T."/>
        </authorList>
    </citation>
    <scope>NUCLEOTIDE SEQUENCE</scope>
    <source>
        <strain evidence="1">NBC_00489</strain>
    </source>
</reference>
<keyword evidence="2" id="KW-1185">Reference proteome</keyword>
<gene>
    <name evidence="1" type="ORF">OHN36_30670</name>
</gene>
<accession>A0ABZ1V9N3</accession>
<proteinExistence type="predicted"/>
<dbReference type="Proteomes" id="UP001432161">
    <property type="component" value="Chromosome"/>
</dbReference>
<evidence type="ECO:0000313" key="2">
    <source>
        <dbReference type="Proteomes" id="UP001432161"/>
    </source>
</evidence>
<dbReference type="EMBL" id="CP108330">
    <property type="protein sequence ID" value="WUR41212.1"/>
    <property type="molecule type" value="Genomic_DNA"/>
</dbReference>
<evidence type="ECO:0000313" key="1">
    <source>
        <dbReference type="EMBL" id="WUR41212.1"/>
    </source>
</evidence>
<sequence>MQDSAIRSHSTCCAATISSAGRQAGRETASRATASLWPTAVSDLERGLRRDDELASAYRDWLAAARLLWGMAADLSAGNR</sequence>
<organism evidence="1 2">
    <name type="scientific">Streptomyces griseoaurantiacus</name>
    <dbReference type="NCBI Taxonomy" id="68213"/>
    <lineage>
        <taxon>Bacteria</taxon>
        <taxon>Bacillati</taxon>
        <taxon>Actinomycetota</taxon>
        <taxon>Actinomycetes</taxon>
        <taxon>Kitasatosporales</taxon>
        <taxon>Streptomycetaceae</taxon>
        <taxon>Streptomyces</taxon>
        <taxon>Streptomyces aurantiacus group</taxon>
    </lineage>
</organism>